<comment type="subunit">
    <text evidence="6">Homodimer.</text>
</comment>
<organism evidence="13 14">
    <name type="scientific">Solicola gregarius</name>
    <dbReference type="NCBI Taxonomy" id="2908642"/>
    <lineage>
        <taxon>Bacteria</taxon>
        <taxon>Bacillati</taxon>
        <taxon>Actinomycetota</taxon>
        <taxon>Actinomycetes</taxon>
        <taxon>Propionibacteriales</taxon>
        <taxon>Nocardioidaceae</taxon>
        <taxon>Solicola</taxon>
    </lineage>
</organism>
<feature type="active site" description="Proton donor" evidence="8">
    <location>
        <position position="392"/>
    </location>
</feature>
<dbReference type="PANTHER" id="PTHR43727:SF2">
    <property type="entry name" value="GROUP IV DECARBOXYLASE"/>
    <property type="match status" value="1"/>
</dbReference>
<dbReference type="InterPro" id="IPR029066">
    <property type="entry name" value="PLP-binding_barrel"/>
</dbReference>
<evidence type="ECO:0000256" key="7">
    <source>
        <dbReference type="NCBIfam" id="TIGR01048"/>
    </source>
</evidence>
<feature type="domain" description="Orn/DAP/Arg decarboxylase 2 C-terminal" evidence="11">
    <location>
        <begin position="327"/>
        <end position="420"/>
    </location>
</feature>
<keyword evidence="14" id="KW-1185">Reference proteome</keyword>
<evidence type="ECO:0000256" key="1">
    <source>
        <dbReference type="ARBA" id="ARBA00001933"/>
    </source>
</evidence>
<evidence type="ECO:0000256" key="9">
    <source>
        <dbReference type="RuleBase" id="RU003738"/>
    </source>
</evidence>
<evidence type="ECO:0000256" key="3">
    <source>
        <dbReference type="ARBA" id="ARBA00022898"/>
    </source>
</evidence>
<dbReference type="SUPFAM" id="SSF50621">
    <property type="entry name" value="Alanine racemase C-terminal domain-like"/>
    <property type="match status" value="1"/>
</dbReference>
<dbReference type="GO" id="GO:0030170">
    <property type="term" value="F:pyridoxal phosphate binding"/>
    <property type="evidence" value="ECO:0007669"/>
    <property type="project" value="UniProtKB-UniRule"/>
</dbReference>
<dbReference type="InterPro" id="IPR022657">
    <property type="entry name" value="De-COase2_CS"/>
</dbReference>
<dbReference type="RefSeq" id="WP_271634840.1">
    <property type="nucleotide sequence ID" value="NZ_CP094970.1"/>
</dbReference>
<dbReference type="FunFam" id="3.20.20.10:FF:000003">
    <property type="entry name" value="Diaminopimelate decarboxylase"/>
    <property type="match status" value="1"/>
</dbReference>
<dbReference type="EMBL" id="CP094970">
    <property type="protein sequence ID" value="UYM05994.1"/>
    <property type="molecule type" value="Genomic_DNA"/>
</dbReference>
<comment type="catalytic activity">
    <reaction evidence="6 9">
        <text>meso-2,6-diaminopimelate + H(+) = L-lysine + CO2</text>
        <dbReference type="Rhea" id="RHEA:15101"/>
        <dbReference type="ChEBI" id="CHEBI:15378"/>
        <dbReference type="ChEBI" id="CHEBI:16526"/>
        <dbReference type="ChEBI" id="CHEBI:32551"/>
        <dbReference type="ChEBI" id="CHEBI:57791"/>
        <dbReference type="EC" id="4.1.1.20"/>
    </reaction>
</comment>
<feature type="binding site" evidence="6">
    <location>
        <position position="393"/>
    </location>
    <ligand>
        <name>substrate</name>
    </ligand>
</feature>
<dbReference type="Gene3D" id="2.40.37.10">
    <property type="entry name" value="Lyase, Ornithine Decarboxylase, Chain A, domain 1"/>
    <property type="match status" value="1"/>
</dbReference>
<dbReference type="PRINTS" id="PR01181">
    <property type="entry name" value="DAPDCRBXLASE"/>
</dbReference>
<proteinExistence type="inferred from homology"/>
<dbReference type="PRINTS" id="PR01179">
    <property type="entry name" value="ODADCRBXLASE"/>
</dbReference>
<dbReference type="SUPFAM" id="SSF51419">
    <property type="entry name" value="PLP-binding barrel"/>
    <property type="match status" value="1"/>
</dbReference>
<feature type="region of interest" description="Disordered" evidence="10">
    <location>
        <begin position="1"/>
        <end position="23"/>
    </location>
</feature>
<evidence type="ECO:0000256" key="4">
    <source>
        <dbReference type="ARBA" id="ARBA00023154"/>
    </source>
</evidence>
<dbReference type="Pfam" id="PF00278">
    <property type="entry name" value="Orn_DAP_Arg_deC"/>
    <property type="match status" value="1"/>
</dbReference>
<keyword evidence="4 6" id="KW-0457">Lysine biosynthesis</keyword>
<comment type="similarity">
    <text evidence="6">Belongs to the Orn/Lys/Arg decarboxylase class-II family. LysA subfamily.</text>
</comment>
<feature type="domain" description="Orn/DAP/Arg decarboxylase 2 N-terminal" evidence="12">
    <location>
        <begin position="71"/>
        <end position="323"/>
    </location>
</feature>
<dbReference type="KEGG" id="sgrg:L0C25_02675"/>
<dbReference type="HAMAP" id="MF_02120">
    <property type="entry name" value="LysA"/>
    <property type="match status" value="1"/>
</dbReference>
<evidence type="ECO:0000256" key="6">
    <source>
        <dbReference type="HAMAP-Rule" id="MF_02120"/>
    </source>
</evidence>
<protein>
    <recommendedName>
        <fullName evidence="6 7">Diaminopimelate decarboxylase</fullName>
        <shortName evidence="6">DAP decarboxylase</shortName>
        <shortName evidence="6">DAPDC</shortName>
        <ecNumber evidence="6 7">4.1.1.20</ecNumber>
    </recommendedName>
</protein>
<dbReference type="NCBIfam" id="TIGR01048">
    <property type="entry name" value="lysA"/>
    <property type="match status" value="1"/>
</dbReference>
<dbReference type="AlphaFoldDB" id="A0AA46TIJ8"/>
<evidence type="ECO:0000256" key="2">
    <source>
        <dbReference type="ARBA" id="ARBA00022793"/>
    </source>
</evidence>
<dbReference type="PROSITE" id="PS00879">
    <property type="entry name" value="ODR_DC_2_2"/>
    <property type="match status" value="1"/>
</dbReference>
<dbReference type="InterPro" id="IPR022644">
    <property type="entry name" value="De-COase2_N"/>
</dbReference>
<comment type="cofactor">
    <cofactor evidence="1 6 8 9">
        <name>pyridoxal 5'-phosphate</name>
        <dbReference type="ChEBI" id="CHEBI:597326"/>
    </cofactor>
</comment>
<feature type="binding site" evidence="6">
    <location>
        <position position="365"/>
    </location>
    <ligand>
        <name>substrate</name>
    </ligand>
</feature>
<reference evidence="13" key="1">
    <citation type="submission" date="2022-01" db="EMBL/GenBank/DDBJ databases">
        <title>Nocardioidaceae gen. sp. A5X3R13.</title>
        <authorList>
            <person name="Lopez Marin M.A."/>
            <person name="Uhlik O."/>
        </authorList>
    </citation>
    <scope>NUCLEOTIDE SEQUENCE</scope>
    <source>
        <strain evidence="13">A5X3R13</strain>
    </source>
</reference>
<dbReference type="InterPro" id="IPR000183">
    <property type="entry name" value="Orn/DAP/Arg_de-COase"/>
</dbReference>
<feature type="binding site" evidence="6">
    <location>
        <begin position="317"/>
        <end position="320"/>
    </location>
    <ligand>
        <name>pyridoxal 5'-phosphate</name>
        <dbReference type="ChEBI" id="CHEBI:597326"/>
    </ligand>
</feature>
<evidence type="ECO:0000256" key="10">
    <source>
        <dbReference type="SAM" id="MobiDB-lite"/>
    </source>
</evidence>
<dbReference type="InterPro" id="IPR022643">
    <property type="entry name" value="De-COase2_C"/>
</dbReference>
<feature type="modified residue" description="N6-(pyridoxal phosphate)lysine" evidence="6 8">
    <location>
        <position position="93"/>
    </location>
</feature>
<dbReference type="Gene3D" id="3.20.20.10">
    <property type="entry name" value="Alanine racemase"/>
    <property type="match status" value="1"/>
</dbReference>
<feature type="binding site" evidence="6">
    <location>
        <position position="422"/>
    </location>
    <ligand>
        <name>pyridoxal 5'-phosphate</name>
        <dbReference type="ChEBI" id="CHEBI:597326"/>
    </ligand>
</feature>
<keyword evidence="2 6" id="KW-0210">Decarboxylase</keyword>
<feature type="binding site" evidence="6">
    <location>
        <position position="320"/>
    </location>
    <ligand>
        <name>substrate</name>
    </ligand>
</feature>
<comment type="function">
    <text evidence="6">Specifically catalyzes the decarboxylation of meso-diaminopimelate (meso-DAP) to L-lysine.</text>
</comment>
<feature type="binding site" evidence="6">
    <location>
        <position position="275"/>
    </location>
    <ligand>
        <name>pyridoxal 5'-phosphate</name>
        <dbReference type="ChEBI" id="CHEBI:597326"/>
    </ligand>
</feature>
<evidence type="ECO:0000256" key="5">
    <source>
        <dbReference type="ARBA" id="ARBA00023239"/>
    </source>
</evidence>
<dbReference type="GO" id="GO:0008836">
    <property type="term" value="F:diaminopimelate decarboxylase activity"/>
    <property type="evidence" value="ECO:0007669"/>
    <property type="project" value="UniProtKB-UniRule"/>
</dbReference>
<dbReference type="Proteomes" id="UP001164390">
    <property type="component" value="Chromosome"/>
</dbReference>
<evidence type="ECO:0000313" key="14">
    <source>
        <dbReference type="Proteomes" id="UP001164390"/>
    </source>
</evidence>
<dbReference type="EC" id="4.1.1.20" evidence="6 7"/>
<keyword evidence="5 6" id="KW-0456">Lyase</keyword>
<accession>A0AA46TIJ8</accession>
<name>A0AA46TIJ8_9ACTN</name>
<dbReference type="InterPro" id="IPR002986">
    <property type="entry name" value="DAP_deCOOHase_LysA"/>
</dbReference>
<evidence type="ECO:0000259" key="12">
    <source>
        <dbReference type="Pfam" id="PF02784"/>
    </source>
</evidence>
<evidence type="ECO:0000259" key="11">
    <source>
        <dbReference type="Pfam" id="PF00278"/>
    </source>
</evidence>
<keyword evidence="3 6" id="KW-0663">Pyridoxal phosphate</keyword>
<feature type="binding site" evidence="6">
    <location>
        <position position="422"/>
    </location>
    <ligand>
        <name>substrate</name>
    </ligand>
</feature>
<dbReference type="InterPro" id="IPR009006">
    <property type="entry name" value="Ala_racemase/Decarboxylase_C"/>
</dbReference>
<dbReference type="GO" id="GO:0009089">
    <property type="term" value="P:lysine biosynthetic process via diaminopimelate"/>
    <property type="evidence" value="ECO:0007669"/>
    <property type="project" value="UniProtKB-UniRule"/>
</dbReference>
<feature type="binding site" evidence="6">
    <location>
        <position position="361"/>
    </location>
    <ligand>
        <name>substrate</name>
    </ligand>
</feature>
<comment type="pathway">
    <text evidence="6 9">Amino-acid biosynthesis; L-lysine biosynthesis via DAP pathway; L-lysine from DL-2,6-diaminopimelate: step 1/1.</text>
</comment>
<dbReference type="Pfam" id="PF02784">
    <property type="entry name" value="Orn_Arg_deC_N"/>
    <property type="match status" value="1"/>
</dbReference>
<gene>
    <name evidence="6 13" type="primary">lysA</name>
    <name evidence="13" type="ORF">L0C25_02675</name>
</gene>
<sequence length="465" mass="49703">MRAHEAGALHGQAGTRGPAWLDQPDDPNALVPQLWPATVTKVDGVLTAGGVSVLDIAREYGTPTYVVDEQDFRDRARAFREAFVGWDVYYAGKAFLCTATARWVDEEGLNLDVCTAGELAVALRAGVPAKRIGLHGNNKSRRELVRALDAGVGRIIVDSHAEIDRIVEVATELGVTARVMVRVTAGVEAHTHEYIATAHEDQKFGLSITDGQALDAVRRILDEPSMALLGVHSHIGSQIFDTSGFEVAARRVVGLHAQIIKEYGYTPPELDLGGGFGIAYTTQDDPSTPAQLAAGMREIVAYECGALGVAMPRLSIEPGRAIAGPSTFTLYEVGTVKPVALDGGATRTYVSVDGGMSDNIRTALYDADYSCTLASRGSEVEPTLTRIVGKHCEAGDIIVKDEFLPGDLAIADLVAVPGTGAYCRSMASNYNHVPKAAVVAVREGEVRLMLRRETEDEMLALDVGY</sequence>
<evidence type="ECO:0000256" key="8">
    <source>
        <dbReference type="PIRSR" id="PIRSR600183-50"/>
    </source>
</evidence>
<keyword evidence="6" id="KW-0028">Amino-acid biosynthesis</keyword>
<dbReference type="PANTHER" id="PTHR43727">
    <property type="entry name" value="DIAMINOPIMELATE DECARBOXYLASE"/>
    <property type="match status" value="1"/>
</dbReference>
<evidence type="ECO:0000313" key="13">
    <source>
        <dbReference type="EMBL" id="UYM05994.1"/>
    </source>
</evidence>
<dbReference type="CDD" id="cd06828">
    <property type="entry name" value="PLPDE_III_DapDC"/>
    <property type="match status" value="1"/>
</dbReference>